<evidence type="ECO:0000313" key="4">
    <source>
        <dbReference type="EMBL" id="MBC8362550.1"/>
    </source>
</evidence>
<gene>
    <name evidence="4" type="ORF">H8E23_14275</name>
</gene>
<evidence type="ECO:0008006" key="6">
    <source>
        <dbReference type="Google" id="ProtNLM"/>
    </source>
</evidence>
<evidence type="ECO:0000256" key="1">
    <source>
        <dbReference type="SAM" id="Coils"/>
    </source>
</evidence>
<feature type="coiled-coil region" evidence="1">
    <location>
        <begin position="90"/>
        <end position="163"/>
    </location>
</feature>
<name>A0A8J6NNW8_9BACT</name>
<dbReference type="EMBL" id="JACNJH010000202">
    <property type="protein sequence ID" value="MBC8362550.1"/>
    <property type="molecule type" value="Genomic_DNA"/>
</dbReference>
<evidence type="ECO:0000313" key="5">
    <source>
        <dbReference type="Proteomes" id="UP000603434"/>
    </source>
</evidence>
<accession>A0A8J6NNW8</accession>
<proteinExistence type="predicted"/>
<sequence length="240" mass="28106">MKEQIDILVKLQKIETEAEKIKAGLGQVSERLEKLDDELRDLEQSLKDEESGFDELKKKYRDYESEAQVSVARVEKSKVKLRSVKTNKEYKAMLKEIEDQETRNSEIEDQMLECLDRLDEVENNIARKKEDYRTLSDRIQSEKDRIDQEAQLQKKKLAELDADREEVSRMVEPQLLEKYNLVKSQQGAGLAIAPVKNAVCYGCNLNLPPQMYNELHRRDALMFCPHCHRIVYWEEQPESG</sequence>
<evidence type="ECO:0000259" key="3">
    <source>
        <dbReference type="Pfam" id="PF24481"/>
    </source>
</evidence>
<dbReference type="Proteomes" id="UP000603434">
    <property type="component" value="Unassembled WGS sequence"/>
</dbReference>
<dbReference type="PANTHER" id="PTHR39082">
    <property type="entry name" value="PHOSPHOLIPASE C-BETA-2-RELATED"/>
    <property type="match status" value="1"/>
</dbReference>
<dbReference type="PANTHER" id="PTHR39082:SF1">
    <property type="entry name" value="SCAVENGER RECEPTOR CLASS A MEMBER 3"/>
    <property type="match status" value="1"/>
</dbReference>
<evidence type="ECO:0000259" key="2">
    <source>
        <dbReference type="Pfam" id="PF02591"/>
    </source>
</evidence>
<comment type="caution">
    <text evidence="4">The sequence shown here is derived from an EMBL/GenBank/DDBJ whole genome shotgun (WGS) entry which is preliminary data.</text>
</comment>
<feature type="domain" description="CT398-like coiled coil hairpin" evidence="3">
    <location>
        <begin position="29"/>
        <end position="187"/>
    </location>
</feature>
<dbReference type="Gene3D" id="1.10.287.1490">
    <property type="match status" value="1"/>
</dbReference>
<dbReference type="AlphaFoldDB" id="A0A8J6NNW8"/>
<dbReference type="Pfam" id="PF02591">
    <property type="entry name" value="Zn_ribbon_9"/>
    <property type="match status" value="1"/>
</dbReference>
<feature type="domain" description="C4-type zinc ribbon" evidence="2">
    <location>
        <begin position="199"/>
        <end position="231"/>
    </location>
</feature>
<protein>
    <recommendedName>
        <fullName evidence="6">C4-type zinc ribbon domain-containing protein</fullName>
    </recommendedName>
</protein>
<dbReference type="InterPro" id="IPR052376">
    <property type="entry name" value="Oxidative_Scav/Glycosyltrans"/>
</dbReference>
<dbReference type="InterPro" id="IPR003743">
    <property type="entry name" value="Zf-RING_7"/>
</dbReference>
<dbReference type="InterPro" id="IPR056003">
    <property type="entry name" value="CT398_CC_hairpin"/>
</dbReference>
<keyword evidence="1" id="KW-0175">Coiled coil</keyword>
<reference evidence="4 5" key="1">
    <citation type="submission" date="2020-08" db="EMBL/GenBank/DDBJ databases">
        <title>Bridging the membrane lipid divide: bacteria of the FCB group superphylum have the potential to synthesize archaeal ether lipids.</title>
        <authorList>
            <person name="Villanueva L."/>
            <person name="Von Meijenfeldt F.A.B."/>
            <person name="Westbye A.B."/>
            <person name="Yadav S."/>
            <person name="Hopmans E.C."/>
            <person name="Dutilh B.E."/>
            <person name="Sinninghe Damste J.S."/>
        </authorList>
    </citation>
    <scope>NUCLEOTIDE SEQUENCE [LARGE SCALE GENOMIC DNA]</scope>
    <source>
        <strain evidence="4">NIOZ-UU30</strain>
    </source>
</reference>
<dbReference type="Pfam" id="PF24481">
    <property type="entry name" value="CT398_CC"/>
    <property type="match status" value="1"/>
</dbReference>
<feature type="coiled-coil region" evidence="1">
    <location>
        <begin position="18"/>
        <end position="66"/>
    </location>
</feature>
<organism evidence="4 5">
    <name type="scientific">Candidatus Desulfatibia profunda</name>
    <dbReference type="NCBI Taxonomy" id="2841695"/>
    <lineage>
        <taxon>Bacteria</taxon>
        <taxon>Pseudomonadati</taxon>
        <taxon>Thermodesulfobacteriota</taxon>
        <taxon>Desulfobacteria</taxon>
        <taxon>Desulfobacterales</taxon>
        <taxon>Desulfobacterales incertae sedis</taxon>
        <taxon>Candidatus Desulfatibia</taxon>
    </lineage>
</organism>